<evidence type="ECO:0000313" key="9">
    <source>
        <dbReference type="EMBL" id="QJR34168.1"/>
    </source>
</evidence>
<evidence type="ECO:0000313" key="10">
    <source>
        <dbReference type="Proteomes" id="UP000500938"/>
    </source>
</evidence>
<accession>A0A6M4IJZ1</accession>
<dbReference type="FunFam" id="3.40.30.10:FF:000001">
    <property type="entry name" value="Thioredoxin"/>
    <property type="match status" value="1"/>
</dbReference>
<dbReference type="PANTHER" id="PTHR45663:SF11">
    <property type="entry name" value="GEO12009P1"/>
    <property type="match status" value="1"/>
</dbReference>
<evidence type="ECO:0000256" key="6">
    <source>
        <dbReference type="ARBA" id="ARBA00023284"/>
    </source>
</evidence>
<keyword evidence="4" id="KW-0249">Electron transport</keyword>
<evidence type="ECO:0000256" key="4">
    <source>
        <dbReference type="ARBA" id="ARBA00022982"/>
    </source>
</evidence>
<dbReference type="Gene3D" id="3.40.30.10">
    <property type="entry name" value="Glutaredoxin"/>
    <property type="match status" value="1"/>
</dbReference>
<dbReference type="GO" id="GO:0015035">
    <property type="term" value="F:protein-disulfide reductase activity"/>
    <property type="evidence" value="ECO:0007669"/>
    <property type="project" value="UniProtKB-UniRule"/>
</dbReference>
<keyword evidence="2" id="KW-0813">Transport</keyword>
<comment type="similarity">
    <text evidence="1">Belongs to the thioredoxin family.</text>
</comment>
<name>A0A6M4IJZ1_9BACT</name>
<keyword evidence="5" id="KW-1015">Disulfide bond</keyword>
<dbReference type="InterPro" id="IPR005746">
    <property type="entry name" value="Thioredoxin"/>
</dbReference>
<dbReference type="NCBIfam" id="TIGR01068">
    <property type="entry name" value="thioredoxin"/>
    <property type="match status" value="1"/>
</dbReference>
<dbReference type="InterPro" id="IPR036249">
    <property type="entry name" value="Thioredoxin-like_sf"/>
</dbReference>
<dbReference type="InterPro" id="IPR017937">
    <property type="entry name" value="Thioredoxin_CS"/>
</dbReference>
<evidence type="ECO:0000256" key="5">
    <source>
        <dbReference type="ARBA" id="ARBA00023157"/>
    </source>
</evidence>
<dbReference type="PRINTS" id="PR00421">
    <property type="entry name" value="THIOREDOXIN"/>
</dbReference>
<dbReference type="Pfam" id="PF00085">
    <property type="entry name" value="Thioredoxin"/>
    <property type="match status" value="1"/>
</dbReference>
<evidence type="ECO:0000259" key="8">
    <source>
        <dbReference type="PROSITE" id="PS51352"/>
    </source>
</evidence>
<keyword evidence="10" id="KW-1185">Reference proteome</keyword>
<evidence type="ECO:0000256" key="1">
    <source>
        <dbReference type="ARBA" id="ARBA00008987"/>
    </source>
</evidence>
<dbReference type="InterPro" id="IPR049299">
    <property type="entry name" value="Thio2_N"/>
</dbReference>
<dbReference type="Gene3D" id="2.30.30.380">
    <property type="entry name" value="Zn-finger domain of Sec23/24"/>
    <property type="match status" value="1"/>
</dbReference>
<organism evidence="9 10">
    <name type="scientific">Gemmatimonas groenlandica</name>
    <dbReference type="NCBI Taxonomy" id="2732249"/>
    <lineage>
        <taxon>Bacteria</taxon>
        <taxon>Pseudomonadati</taxon>
        <taxon>Gemmatimonadota</taxon>
        <taxon>Gemmatimonadia</taxon>
        <taxon>Gemmatimonadales</taxon>
        <taxon>Gemmatimonadaceae</taxon>
        <taxon>Gemmatimonas</taxon>
    </lineage>
</organism>
<dbReference type="GO" id="GO:0046872">
    <property type="term" value="F:metal ion binding"/>
    <property type="evidence" value="ECO:0007669"/>
    <property type="project" value="UniProtKB-KW"/>
</dbReference>
<evidence type="ECO:0000256" key="2">
    <source>
        <dbReference type="ARBA" id="ARBA00022448"/>
    </source>
</evidence>
<evidence type="ECO:0000256" key="7">
    <source>
        <dbReference type="NCBIfam" id="TIGR01068"/>
    </source>
</evidence>
<dbReference type="RefSeq" id="WP_171223594.1">
    <property type="nucleotide sequence ID" value="NZ_CP053085.1"/>
</dbReference>
<dbReference type="PROSITE" id="PS00194">
    <property type="entry name" value="THIOREDOXIN_1"/>
    <property type="match status" value="1"/>
</dbReference>
<dbReference type="Proteomes" id="UP000500938">
    <property type="component" value="Chromosome"/>
</dbReference>
<proteinExistence type="inferred from homology"/>
<protein>
    <recommendedName>
        <fullName evidence="7">Thioredoxin</fullName>
    </recommendedName>
</protein>
<dbReference type="PANTHER" id="PTHR45663">
    <property type="entry name" value="GEO12009P1"/>
    <property type="match status" value="1"/>
</dbReference>
<dbReference type="InterPro" id="IPR013766">
    <property type="entry name" value="Thioredoxin_domain"/>
</dbReference>
<keyword evidence="3" id="KW-0479">Metal-binding</keyword>
<reference evidence="9 10" key="1">
    <citation type="submission" date="2020-05" db="EMBL/GenBank/DDBJ databases">
        <title>Complete genome sequence of Gemmatimonas greenlandica TET16.</title>
        <authorList>
            <person name="Zeng Y."/>
        </authorList>
    </citation>
    <scope>NUCLEOTIDE SEQUENCE [LARGE SCALE GENOMIC DNA]</scope>
    <source>
        <strain evidence="9 10">TET16</strain>
    </source>
</reference>
<dbReference type="GO" id="GO:0005737">
    <property type="term" value="C:cytoplasm"/>
    <property type="evidence" value="ECO:0007669"/>
    <property type="project" value="TreeGrafter"/>
</dbReference>
<dbReference type="Pfam" id="PF21352">
    <property type="entry name" value="Zn_ribbon_Thio2"/>
    <property type="match status" value="1"/>
</dbReference>
<keyword evidence="6" id="KW-0676">Redox-active center</keyword>
<dbReference type="PROSITE" id="PS51352">
    <property type="entry name" value="THIOREDOXIN_2"/>
    <property type="match status" value="1"/>
</dbReference>
<evidence type="ECO:0000256" key="3">
    <source>
        <dbReference type="ARBA" id="ARBA00022723"/>
    </source>
</evidence>
<dbReference type="KEGG" id="ggr:HKW67_00885"/>
<sequence length="148" mass="15812">MTTTSAKKAVLPCTACGKLNRVDLSRSDAQPKCGTCRVPLVLDAPVVLTDANFDTVVGNSTVPVMVDFYADWCGPCKMMAPVFAQFAKQQRGQAIVAKVDTDRNPGVASRFAIRSIPTIALLKDGKEVARQVGAVPMGQLEQMVISAR</sequence>
<dbReference type="EMBL" id="CP053085">
    <property type="protein sequence ID" value="QJR34168.1"/>
    <property type="molecule type" value="Genomic_DNA"/>
</dbReference>
<dbReference type="CDD" id="cd02947">
    <property type="entry name" value="TRX_family"/>
    <property type="match status" value="1"/>
</dbReference>
<dbReference type="SUPFAM" id="SSF52833">
    <property type="entry name" value="Thioredoxin-like"/>
    <property type="match status" value="1"/>
</dbReference>
<gene>
    <name evidence="9" type="primary">trxA</name>
    <name evidence="9" type="ORF">HKW67_00885</name>
</gene>
<feature type="domain" description="Thioredoxin" evidence="8">
    <location>
        <begin position="42"/>
        <end position="148"/>
    </location>
</feature>
<dbReference type="AlphaFoldDB" id="A0A6M4IJZ1"/>